<dbReference type="PANTHER" id="PTHR46383">
    <property type="entry name" value="ASPARTATE AMINOTRANSFERASE"/>
    <property type="match status" value="1"/>
</dbReference>
<sequence>MVLTVADRAKVPPFIVMDVMSAAAAREAAGARVLHLEVGQPGTGLPRRAAEKLARLIETEPLGYTVALGIPALRERIARHYREAHGADVPPERILVTTGSSAAFQLAFLAAFPAGARVGLAAPGYPAYRHILSALGVEPVILPVGPETRYQPTVEVLEACGERLDGLIVASPSNPTGTVVPPDAMRALARSCEDRGIRLISDEIYHGIVYGEPAVSAAGLTETAIVINSFSKYYSMTGWRLGWLVAPPDMIRPLECLAQNMFISAPTLSQYAGLYAMDCTEELEANVARYAANRALLLEALPAAGFDRLAPADGAFYLYADVSRLTNDSPDFCRRMLAETGVAATPGLDFDAAQGHRFVRFSFAGSTEDMAEAARRLQAWAK</sequence>
<proteinExistence type="inferred from homology"/>
<accession>A0A7W6S2Q8</accession>
<dbReference type="GO" id="GO:0006520">
    <property type="term" value="P:amino acid metabolic process"/>
    <property type="evidence" value="ECO:0007669"/>
    <property type="project" value="InterPro"/>
</dbReference>
<keyword evidence="10" id="KW-1185">Reference proteome</keyword>
<comment type="catalytic activity">
    <reaction evidence="6">
        <text>L-aspartate + 2-oxoglutarate = oxaloacetate + L-glutamate</text>
        <dbReference type="Rhea" id="RHEA:21824"/>
        <dbReference type="ChEBI" id="CHEBI:16452"/>
        <dbReference type="ChEBI" id="CHEBI:16810"/>
        <dbReference type="ChEBI" id="CHEBI:29985"/>
        <dbReference type="ChEBI" id="CHEBI:29991"/>
        <dbReference type="EC" id="2.6.1.1"/>
    </reaction>
</comment>
<dbReference type="Pfam" id="PF00155">
    <property type="entry name" value="Aminotran_1_2"/>
    <property type="match status" value="1"/>
</dbReference>
<evidence type="ECO:0000313" key="10">
    <source>
        <dbReference type="Proteomes" id="UP000555728"/>
    </source>
</evidence>
<evidence type="ECO:0000256" key="7">
    <source>
        <dbReference type="RuleBase" id="RU000481"/>
    </source>
</evidence>
<dbReference type="EC" id="2.6.1.-" evidence="7"/>
<keyword evidence="3 7" id="KW-0032">Aminotransferase</keyword>
<comment type="similarity">
    <text evidence="2 7">Belongs to the class-I pyridoxal-phosphate-dependent aminotransferase family.</text>
</comment>
<evidence type="ECO:0000256" key="2">
    <source>
        <dbReference type="ARBA" id="ARBA00007441"/>
    </source>
</evidence>
<organism evidence="9 10">
    <name type="scientific">Roseospira goensis</name>
    <dbReference type="NCBI Taxonomy" id="391922"/>
    <lineage>
        <taxon>Bacteria</taxon>
        <taxon>Pseudomonadati</taxon>
        <taxon>Pseudomonadota</taxon>
        <taxon>Alphaproteobacteria</taxon>
        <taxon>Rhodospirillales</taxon>
        <taxon>Rhodospirillaceae</taxon>
        <taxon>Roseospira</taxon>
    </lineage>
</organism>
<evidence type="ECO:0000256" key="4">
    <source>
        <dbReference type="ARBA" id="ARBA00022679"/>
    </source>
</evidence>
<evidence type="ECO:0000256" key="3">
    <source>
        <dbReference type="ARBA" id="ARBA00022576"/>
    </source>
</evidence>
<dbReference type="InterPro" id="IPR015424">
    <property type="entry name" value="PyrdxlP-dep_Trfase"/>
</dbReference>
<dbReference type="GO" id="GO:0030170">
    <property type="term" value="F:pyridoxal phosphate binding"/>
    <property type="evidence" value="ECO:0007669"/>
    <property type="project" value="InterPro"/>
</dbReference>
<dbReference type="Gene3D" id="3.40.640.10">
    <property type="entry name" value="Type I PLP-dependent aspartate aminotransferase-like (Major domain)"/>
    <property type="match status" value="1"/>
</dbReference>
<keyword evidence="5" id="KW-0663">Pyridoxal phosphate</keyword>
<dbReference type="Proteomes" id="UP000555728">
    <property type="component" value="Unassembled WGS sequence"/>
</dbReference>
<dbReference type="PROSITE" id="PS00105">
    <property type="entry name" value="AA_TRANSFER_CLASS_1"/>
    <property type="match status" value="1"/>
</dbReference>
<dbReference type="InterPro" id="IPR004838">
    <property type="entry name" value="NHTrfase_class1_PyrdxlP-BS"/>
</dbReference>
<comment type="caution">
    <text evidence="9">The sequence shown here is derived from an EMBL/GenBank/DDBJ whole genome shotgun (WGS) entry which is preliminary data.</text>
</comment>
<evidence type="ECO:0000259" key="8">
    <source>
        <dbReference type="Pfam" id="PF00155"/>
    </source>
</evidence>
<dbReference type="InterPro" id="IPR004839">
    <property type="entry name" value="Aminotransferase_I/II_large"/>
</dbReference>
<evidence type="ECO:0000256" key="1">
    <source>
        <dbReference type="ARBA" id="ARBA00001933"/>
    </source>
</evidence>
<dbReference type="CDD" id="cd00609">
    <property type="entry name" value="AAT_like"/>
    <property type="match status" value="1"/>
</dbReference>
<dbReference type="EMBL" id="JACIGI010000053">
    <property type="protein sequence ID" value="MBB4287808.1"/>
    <property type="molecule type" value="Genomic_DNA"/>
</dbReference>
<dbReference type="GO" id="GO:0004069">
    <property type="term" value="F:L-aspartate:2-oxoglutarate aminotransferase activity"/>
    <property type="evidence" value="ECO:0007669"/>
    <property type="project" value="UniProtKB-EC"/>
</dbReference>
<evidence type="ECO:0000256" key="5">
    <source>
        <dbReference type="ARBA" id="ARBA00022898"/>
    </source>
</evidence>
<feature type="domain" description="Aminotransferase class I/classII large" evidence="8">
    <location>
        <begin position="33"/>
        <end position="377"/>
    </location>
</feature>
<gene>
    <name evidence="9" type="ORF">GGD88_003565</name>
</gene>
<evidence type="ECO:0000256" key="6">
    <source>
        <dbReference type="ARBA" id="ARBA00049185"/>
    </source>
</evidence>
<dbReference type="InterPro" id="IPR050596">
    <property type="entry name" value="AspAT/PAT-like"/>
</dbReference>
<dbReference type="AlphaFoldDB" id="A0A7W6S2Q8"/>
<evidence type="ECO:0000313" key="9">
    <source>
        <dbReference type="EMBL" id="MBB4287808.1"/>
    </source>
</evidence>
<reference evidence="9 10" key="1">
    <citation type="submission" date="2020-08" db="EMBL/GenBank/DDBJ databases">
        <title>Genome sequencing of Purple Non-Sulfur Bacteria from various extreme environments.</title>
        <authorList>
            <person name="Mayer M."/>
        </authorList>
    </citation>
    <scope>NUCLEOTIDE SEQUENCE [LARGE SCALE GENOMIC DNA]</scope>
    <source>
        <strain evidence="9 10">JA135</strain>
    </source>
</reference>
<dbReference type="PANTHER" id="PTHR46383:SF2">
    <property type="entry name" value="AMINOTRANSFERASE"/>
    <property type="match status" value="1"/>
</dbReference>
<dbReference type="SUPFAM" id="SSF53383">
    <property type="entry name" value="PLP-dependent transferases"/>
    <property type="match status" value="1"/>
</dbReference>
<dbReference type="RefSeq" id="WP_184437910.1">
    <property type="nucleotide sequence ID" value="NZ_JACIGI010000053.1"/>
</dbReference>
<dbReference type="InterPro" id="IPR015421">
    <property type="entry name" value="PyrdxlP-dep_Trfase_major"/>
</dbReference>
<keyword evidence="4 7" id="KW-0808">Transferase</keyword>
<comment type="cofactor">
    <cofactor evidence="1 7">
        <name>pyridoxal 5'-phosphate</name>
        <dbReference type="ChEBI" id="CHEBI:597326"/>
    </cofactor>
</comment>
<protein>
    <recommendedName>
        <fullName evidence="7">Aminotransferase</fullName>
        <ecNumber evidence="7">2.6.1.-</ecNumber>
    </recommendedName>
</protein>
<name>A0A7W6S2Q8_9PROT</name>